<dbReference type="InterPro" id="IPR040308">
    <property type="entry name" value="HAPR1"/>
</dbReference>
<dbReference type="AlphaFoldDB" id="A0A1W4WJ33"/>
<comment type="subcellular location">
    <subcellularLocation>
        <location evidence="1">Nucleus</location>
    </subcellularLocation>
</comment>
<proteinExistence type="predicted"/>
<keyword evidence="2" id="KW-0539">Nucleus</keyword>
<dbReference type="InParanoid" id="A0A1W4WJ33"/>
<dbReference type="Proteomes" id="UP000192223">
    <property type="component" value="Unplaced"/>
</dbReference>
<dbReference type="FunCoup" id="A0A1W4WJ33">
    <property type="interactions" value="1535"/>
</dbReference>
<gene>
    <name evidence="5" type="primary">LOC108736130</name>
</gene>
<evidence type="ECO:0000313" key="5">
    <source>
        <dbReference type="RefSeq" id="XP_018323939.1"/>
    </source>
</evidence>
<dbReference type="GeneID" id="108736130"/>
<protein>
    <submittedName>
        <fullName evidence="5">UPF0472 protein C16orf72 homolog</fullName>
    </submittedName>
</protein>
<dbReference type="RefSeq" id="XP_018323939.1">
    <property type="nucleotide sequence ID" value="XM_018468437.2"/>
</dbReference>
<evidence type="ECO:0000256" key="2">
    <source>
        <dbReference type="ARBA" id="ARBA00023242"/>
    </source>
</evidence>
<name>A0A1W4WJ33_AGRPL</name>
<dbReference type="PANTHER" id="PTHR31624:SF4">
    <property type="entry name" value="CHROMOSOME 16 OPEN READING FRAME 72"/>
    <property type="match status" value="1"/>
</dbReference>
<feature type="compositionally biased region" description="Basic residues" evidence="3">
    <location>
        <begin position="140"/>
        <end position="152"/>
    </location>
</feature>
<feature type="region of interest" description="Disordered" evidence="3">
    <location>
        <begin position="138"/>
        <end position="170"/>
    </location>
</feature>
<dbReference type="GO" id="GO:0005634">
    <property type="term" value="C:nucleus"/>
    <property type="evidence" value="ECO:0007669"/>
    <property type="project" value="UniProtKB-SubCell"/>
</dbReference>
<dbReference type="STRING" id="224129.A0A1W4WJ33"/>
<evidence type="ECO:0000256" key="1">
    <source>
        <dbReference type="ARBA" id="ARBA00004123"/>
    </source>
</evidence>
<dbReference type="Pfam" id="PF15251">
    <property type="entry name" value="TAPR1-like"/>
    <property type="match status" value="1"/>
</dbReference>
<organism evidence="4 5">
    <name type="scientific">Agrilus planipennis</name>
    <name type="common">Emerald ash borer</name>
    <name type="synonym">Agrilus marcopoli</name>
    <dbReference type="NCBI Taxonomy" id="224129"/>
    <lineage>
        <taxon>Eukaryota</taxon>
        <taxon>Metazoa</taxon>
        <taxon>Ecdysozoa</taxon>
        <taxon>Arthropoda</taxon>
        <taxon>Hexapoda</taxon>
        <taxon>Insecta</taxon>
        <taxon>Pterygota</taxon>
        <taxon>Neoptera</taxon>
        <taxon>Endopterygota</taxon>
        <taxon>Coleoptera</taxon>
        <taxon>Polyphaga</taxon>
        <taxon>Elateriformia</taxon>
        <taxon>Buprestoidea</taxon>
        <taxon>Buprestidae</taxon>
        <taxon>Agrilinae</taxon>
        <taxon>Agrilus</taxon>
    </lineage>
</organism>
<dbReference type="InterPro" id="IPR029196">
    <property type="entry name" value="HAPSTR1-like"/>
</dbReference>
<evidence type="ECO:0000256" key="3">
    <source>
        <dbReference type="SAM" id="MobiDB-lite"/>
    </source>
</evidence>
<sequence>MNSDSDTETWLSNWEQHCITSVDEQPNYEQLLITETDNAHRTIWASFQDSATAIAQLYKDRHSSEPSSLWAPFQTAAGSITTLYKDSCDVLRNTSEVAIQCGYQKRNIELFNWAKKRRRHIKREDLLAYLAGKPVQKTNSHYHHSLSHRTSPKPRNLSPPPGVASPASIGDSELNTFREALVRSPSSKRPKGSELCAFINGEFAIHCKRPASPSDVIMGSPSQHKRPKLM</sequence>
<dbReference type="PANTHER" id="PTHR31624">
    <property type="entry name" value="UPF0472 PROTEIN C16ORF72"/>
    <property type="match status" value="1"/>
</dbReference>
<feature type="region of interest" description="Disordered" evidence="3">
    <location>
        <begin position="211"/>
        <end position="230"/>
    </location>
</feature>
<accession>A0A1W4WJ33</accession>
<keyword evidence="4" id="KW-1185">Reference proteome</keyword>
<reference evidence="5" key="1">
    <citation type="submission" date="2025-08" db="UniProtKB">
        <authorList>
            <consortium name="RefSeq"/>
        </authorList>
    </citation>
    <scope>IDENTIFICATION</scope>
    <source>
        <tissue evidence="5">Entire body</tissue>
    </source>
</reference>
<dbReference type="OrthoDB" id="5823474at2759"/>
<evidence type="ECO:0000313" key="4">
    <source>
        <dbReference type="Proteomes" id="UP000192223"/>
    </source>
</evidence>
<dbReference type="KEGG" id="apln:108736130"/>